<dbReference type="InterPro" id="IPR000219">
    <property type="entry name" value="DH_dom"/>
</dbReference>
<accession>A0A194UQK9</accession>
<name>A0A194UQK9_CYTMA</name>
<feature type="region of interest" description="Disordered" evidence="1">
    <location>
        <begin position="628"/>
        <end position="675"/>
    </location>
</feature>
<feature type="domain" description="DH" evidence="2">
    <location>
        <begin position="243"/>
        <end position="487"/>
    </location>
</feature>
<evidence type="ECO:0000313" key="4">
    <source>
        <dbReference type="Proteomes" id="UP000078576"/>
    </source>
</evidence>
<feature type="compositionally biased region" description="Basic residues" evidence="1">
    <location>
        <begin position="195"/>
        <end position="204"/>
    </location>
</feature>
<proteinExistence type="predicted"/>
<dbReference type="PANTHER" id="PTHR45818:SF3">
    <property type="entry name" value="PROTEIN VAV"/>
    <property type="match status" value="1"/>
</dbReference>
<protein>
    <submittedName>
        <fullName evidence="3">Phosphatidylinositol 3,4,5-trisphosphate-dependent Rac exchanger 1 protein</fullName>
    </submittedName>
</protein>
<dbReference type="PROSITE" id="PS50010">
    <property type="entry name" value="DH_2"/>
    <property type="match status" value="1"/>
</dbReference>
<dbReference type="AlphaFoldDB" id="A0A194UQK9"/>
<evidence type="ECO:0000256" key="1">
    <source>
        <dbReference type="SAM" id="MobiDB-lite"/>
    </source>
</evidence>
<dbReference type="EMBL" id="KN714671">
    <property type="protein sequence ID" value="KUI53921.1"/>
    <property type="molecule type" value="Genomic_DNA"/>
</dbReference>
<organism evidence="3 4">
    <name type="scientific">Cytospora mali</name>
    <name type="common">Apple Valsa canker fungus</name>
    <name type="synonym">Valsa mali</name>
    <dbReference type="NCBI Taxonomy" id="578113"/>
    <lineage>
        <taxon>Eukaryota</taxon>
        <taxon>Fungi</taxon>
        <taxon>Dikarya</taxon>
        <taxon>Ascomycota</taxon>
        <taxon>Pezizomycotina</taxon>
        <taxon>Sordariomycetes</taxon>
        <taxon>Sordariomycetidae</taxon>
        <taxon>Diaporthales</taxon>
        <taxon>Cytosporaceae</taxon>
        <taxon>Cytospora</taxon>
    </lineage>
</organism>
<dbReference type="Proteomes" id="UP000078576">
    <property type="component" value="Unassembled WGS sequence"/>
</dbReference>
<feature type="region of interest" description="Disordered" evidence="1">
    <location>
        <begin position="195"/>
        <end position="226"/>
    </location>
</feature>
<keyword evidence="4" id="KW-1185">Reference proteome</keyword>
<dbReference type="Gene3D" id="1.20.900.10">
    <property type="entry name" value="Dbl homology (DH) domain"/>
    <property type="match status" value="1"/>
</dbReference>
<feature type="region of interest" description="Disordered" evidence="1">
    <location>
        <begin position="774"/>
        <end position="809"/>
    </location>
</feature>
<gene>
    <name evidence="3" type="ORF">VP1G_01315</name>
</gene>
<reference evidence="4" key="1">
    <citation type="submission" date="2014-12" db="EMBL/GenBank/DDBJ databases">
        <title>Genome Sequence of Valsa Canker Pathogens Uncovers a Specific Adaption of Colonization on Woody Bark.</title>
        <authorList>
            <person name="Yin Z."/>
            <person name="Liu H."/>
            <person name="Gao X."/>
            <person name="Li Z."/>
            <person name="Song N."/>
            <person name="Ke X."/>
            <person name="Dai Q."/>
            <person name="Wu Y."/>
            <person name="Sun Y."/>
            <person name="Xu J.-R."/>
            <person name="Kang Z.K."/>
            <person name="Wang L."/>
            <person name="Huang L."/>
        </authorList>
    </citation>
    <scope>NUCLEOTIDE SEQUENCE [LARGE SCALE GENOMIC DNA]</scope>
    <source>
        <strain evidence="4">SXYL134</strain>
    </source>
</reference>
<dbReference type="PANTHER" id="PTHR45818">
    <property type="entry name" value="PROTEIN VAV"/>
    <property type="match status" value="1"/>
</dbReference>
<dbReference type="Pfam" id="PF00621">
    <property type="entry name" value="RhoGEF"/>
    <property type="match status" value="1"/>
</dbReference>
<dbReference type="OrthoDB" id="8059989at2759"/>
<sequence>MASTDSESSDICSPTGSILITPAPGYKQSPIRCFTGFETAPEEPIKDLDERLGMPIIDPCRREVSDDWIHWDTVDPALIRITLDEPDSLDFFTPESPISLDQEESVYEELDEEGGHSPFHKWMRTLRRRAHRRRHTVTTNGPISRSSSIDGLRDKVIRAGQHRQSSSGSSFGFVEAVKTASVSLASGSIFARSRRNSLRSTRTKTHTDRSSRASMSSNRCSEDSTSLDKSHVLDKAMVERSLQRRRILEELISTEEGYIGDVRFLMNVYVTILVSLPTLPSGLRSSINRNLADIVELHEELLGDLHRAVPDSEYNQLDLPPRSKHHLHNHRRIRSLDVVPEDNDGTSWLDTVPGMVAEPNTAADVAKVFTKKMNRFFVYEEYGAKYEMMMKDIASAHRTMPQWELYQKGLETLASSLGPTSNHGAKSKKSLTIGDLLVKPIQRVCKYPLLFSELLKYTPIADSPYAHMEIENALIRLREATSQINRATDDARMKAVLEKTWLLQDRLVFPDSKLDAASKNRIRSFGHVELCGVLHACWQTREGVHGQYMVALLYKDWLCLASASRVDQIYTLQACIPISHIKIEATDNGRVRARNEHLIRTSAHSMIRKLSVTSITSTFTKRSASLASITRGDSDDESGGELSVSASTTRDEPPTISVEFGEEHHNNNNNNSSNHKARLSVIDDVSEQATLSTIRTRFEAHCSEASAETQKSPRRRARITKSPNARQLGEPAMFRPPSAPAALRARSINSPPNSPGLKRQASILSRKSVCSTMTVDRNGTSRRKRRAPDHPERQDHASGFSTPSPQKRLSRVNLLRRGGVAQGIRGFFR</sequence>
<dbReference type="GO" id="GO:0005085">
    <property type="term" value="F:guanyl-nucleotide exchange factor activity"/>
    <property type="evidence" value="ECO:0007669"/>
    <property type="project" value="InterPro"/>
</dbReference>
<dbReference type="SUPFAM" id="SSF48065">
    <property type="entry name" value="DBL homology domain (DH-domain)"/>
    <property type="match status" value="1"/>
</dbReference>
<evidence type="ECO:0000259" key="2">
    <source>
        <dbReference type="PROSITE" id="PS50010"/>
    </source>
</evidence>
<dbReference type="SMART" id="SM00325">
    <property type="entry name" value="RhoGEF"/>
    <property type="match status" value="1"/>
</dbReference>
<dbReference type="GO" id="GO:0005737">
    <property type="term" value="C:cytoplasm"/>
    <property type="evidence" value="ECO:0007669"/>
    <property type="project" value="TreeGrafter"/>
</dbReference>
<dbReference type="InterPro" id="IPR035899">
    <property type="entry name" value="DBL_dom_sf"/>
</dbReference>
<dbReference type="STRING" id="694573.A0A194UQK9"/>
<evidence type="ECO:0000313" key="3">
    <source>
        <dbReference type="EMBL" id="KUI53921.1"/>
    </source>
</evidence>